<dbReference type="HOGENOM" id="CLU_051474_2_0_11"/>
<dbReference type="Gene3D" id="3.40.50.620">
    <property type="entry name" value="HUPs"/>
    <property type="match status" value="1"/>
</dbReference>
<name>F8E1E7_CORRG</name>
<evidence type="ECO:0000256" key="2">
    <source>
        <dbReference type="SAM" id="Phobius"/>
    </source>
</evidence>
<keyword evidence="5" id="KW-1185">Reference proteome</keyword>
<feature type="transmembrane region" description="Helical" evidence="2">
    <location>
        <begin position="75"/>
        <end position="95"/>
    </location>
</feature>
<dbReference type="PANTHER" id="PTHR30336">
    <property type="entry name" value="INNER MEMBRANE PROTEIN, PROBABLE PERMEASE"/>
    <property type="match status" value="1"/>
</dbReference>
<dbReference type="KEGG" id="crd:CRES_1747"/>
<evidence type="ECO:0000313" key="5">
    <source>
        <dbReference type="Proteomes" id="UP000000492"/>
    </source>
</evidence>
<keyword evidence="2" id="KW-0812">Transmembrane</keyword>
<evidence type="ECO:0000256" key="1">
    <source>
        <dbReference type="SAM" id="MobiDB-lite"/>
    </source>
</evidence>
<evidence type="ECO:0000313" key="4">
    <source>
        <dbReference type="EMBL" id="AEI10099.1"/>
    </source>
</evidence>
<reference evidence="4 5" key="1">
    <citation type="journal article" date="2012" name="BMC Genomics">
        <title>Complete genome sequence, lifestyle, and multi-drug resistance of the human pathogen Corynebacterium resistens DSM 45100 isolated from blood samples of a leukemia patient.</title>
        <authorList>
            <person name="Schroder J."/>
            <person name="Maus I."/>
            <person name="Meyer K."/>
            <person name="Wordemann S."/>
            <person name="Blom J."/>
            <person name="Jaenicke S."/>
            <person name="Schneider J."/>
            <person name="Trost E."/>
            <person name="Tauch A."/>
        </authorList>
    </citation>
    <scope>NUCLEOTIDE SEQUENCE [LARGE SCALE GENOMIC DNA]</scope>
    <source>
        <strain evidence="5">DSM 45100 / JCM 12819 / CCUG 50093 / GTC 2026 / SICGH 158</strain>
    </source>
</reference>
<keyword evidence="2" id="KW-1133">Transmembrane helix</keyword>
<sequence length="324" mass="34756">MTALRPTRWLLPGMLASVGSYTAAWRFYLPQLRADIPRAAAHVLSVGTAGALASWGWGAVVLFTDASSSRKVRALGGFGCLAWLGLANHFSRFVLKGVASTKKLVNESPHSDRQLAAADAIIVLGAGLTGRKPSPVLARRLDRAAQVARQLEAIRPAVVAGQQGVIIVSGGQGADEPCSEAEAMARYLRTEAQLGGADSRWEVLQEDEATSTEENLANSTRILQERRAGTSGTNTGTPGTNTANPGSRTKRDDEMCTIVVVTSDFHVPRTRWHAKHAERDFPGVAYRVVGAETPAGARPAAYVREYVASVVQVWVPQLFSRFLL</sequence>
<dbReference type="Proteomes" id="UP000000492">
    <property type="component" value="Chromosome"/>
</dbReference>
<protein>
    <submittedName>
        <fullName evidence="4">Membrane protein</fullName>
    </submittedName>
</protein>
<organism evidence="4 5">
    <name type="scientific">Corynebacterium resistens (strain DSM 45100 / JCM 12819 / GTC 2026 / SICGH 158)</name>
    <dbReference type="NCBI Taxonomy" id="662755"/>
    <lineage>
        <taxon>Bacteria</taxon>
        <taxon>Bacillati</taxon>
        <taxon>Actinomycetota</taxon>
        <taxon>Actinomycetes</taxon>
        <taxon>Mycobacteriales</taxon>
        <taxon>Corynebacteriaceae</taxon>
        <taxon>Corynebacterium</taxon>
    </lineage>
</organism>
<keyword evidence="2" id="KW-0472">Membrane</keyword>
<feature type="domain" description="DUF218" evidence="3">
    <location>
        <begin position="119"/>
        <end position="307"/>
    </location>
</feature>
<dbReference type="AlphaFoldDB" id="F8E1E7"/>
<proteinExistence type="predicted"/>
<dbReference type="eggNOG" id="COG1434">
    <property type="taxonomic scope" value="Bacteria"/>
</dbReference>
<dbReference type="InterPro" id="IPR051599">
    <property type="entry name" value="Cell_Envelope_Assoc"/>
</dbReference>
<accession>F8E1E7</accession>
<feature type="transmembrane region" description="Helical" evidence="2">
    <location>
        <begin position="9"/>
        <end position="28"/>
    </location>
</feature>
<dbReference type="PANTHER" id="PTHR30336:SF4">
    <property type="entry name" value="ENVELOPE BIOGENESIS FACTOR ELYC"/>
    <property type="match status" value="1"/>
</dbReference>
<dbReference type="GO" id="GO:0043164">
    <property type="term" value="P:Gram-negative-bacterium-type cell wall biogenesis"/>
    <property type="evidence" value="ECO:0007669"/>
    <property type="project" value="TreeGrafter"/>
</dbReference>
<dbReference type="EMBL" id="CP002857">
    <property type="protein sequence ID" value="AEI10099.1"/>
    <property type="molecule type" value="Genomic_DNA"/>
</dbReference>
<dbReference type="InterPro" id="IPR014729">
    <property type="entry name" value="Rossmann-like_a/b/a_fold"/>
</dbReference>
<dbReference type="GO" id="GO:0000270">
    <property type="term" value="P:peptidoglycan metabolic process"/>
    <property type="evidence" value="ECO:0007669"/>
    <property type="project" value="TreeGrafter"/>
</dbReference>
<dbReference type="STRING" id="662755.CRES_1747"/>
<feature type="transmembrane region" description="Helical" evidence="2">
    <location>
        <begin position="40"/>
        <end position="63"/>
    </location>
</feature>
<dbReference type="GO" id="GO:0005886">
    <property type="term" value="C:plasma membrane"/>
    <property type="evidence" value="ECO:0007669"/>
    <property type="project" value="TreeGrafter"/>
</dbReference>
<gene>
    <name evidence="4" type="ordered locus">CRES_1747</name>
</gene>
<feature type="region of interest" description="Disordered" evidence="1">
    <location>
        <begin position="227"/>
        <end position="250"/>
    </location>
</feature>
<dbReference type="CDD" id="cd06259">
    <property type="entry name" value="YdcF-like"/>
    <property type="match status" value="1"/>
</dbReference>
<feature type="compositionally biased region" description="Low complexity" evidence="1">
    <location>
        <begin position="229"/>
        <end position="247"/>
    </location>
</feature>
<dbReference type="InterPro" id="IPR003848">
    <property type="entry name" value="DUF218"/>
</dbReference>
<evidence type="ECO:0000259" key="3">
    <source>
        <dbReference type="Pfam" id="PF02698"/>
    </source>
</evidence>
<dbReference type="Pfam" id="PF02698">
    <property type="entry name" value="DUF218"/>
    <property type="match status" value="1"/>
</dbReference>